<gene>
    <name evidence="1" type="ORF">CQR56_0020</name>
    <name evidence="2" type="ORF">PG1780B_1281</name>
</gene>
<dbReference type="EMBL" id="PCHB01000001">
    <property type="protein sequence ID" value="PKU98692.1"/>
    <property type="molecule type" value="Genomic_DNA"/>
</dbReference>
<protein>
    <submittedName>
        <fullName evidence="1">Uncharacterized protein</fullName>
    </submittedName>
</protein>
<dbReference type="Proteomes" id="UP000233783">
    <property type="component" value="Unassembled WGS sequence"/>
</dbReference>
<evidence type="ECO:0000313" key="4">
    <source>
        <dbReference type="Proteomes" id="UP000292933"/>
    </source>
</evidence>
<reference evidence="2 4" key="2">
    <citation type="submission" date="2018-12" db="EMBL/GenBank/DDBJ databases">
        <title>Unveiling genomic diversity among members of the Bifidobacterium pseudolongum species, a widely distributed gut commensal of the animal kingdom.</title>
        <authorList>
            <person name="Lugli G.A."/>
            <person name="Duranti S."/>
            <person name="Albert K."/>
            <person name="Mancabelli L."/>
            <person name="Napoli S."/>
            <person name="Viappiani A."/>
            <person name="Anzalone R."/>
            <person name="Longhi G."/>
            <person name="Milani C."/>
            <person name="Turroni F."/>
            <person name="Alessandri G."/>
            <person name="Sela D.A."/>
            <person name="Van Sinderen D."/>
            <person name="Ventura M."/>
        </authorList>
    </citation>
    <scope>NUCLEOTIDE SEQUENCE [LARGE SCALE GENOMIC DNA]</scope>
    <source>
        <strain evidence="2 4">1780B</strain>
    </source>
</reference>
<dbReference type="Proteomes" id="UP000292933">
    <property type="component" value="Unassembled WGS sequence"/>
</dbReference>
<accession>A0A2N3QZ56</accession>
<comment type="caution">
    <text evidence="1">The sequence shown here is derived from an EMBL/GenBank/DDBJ whole genome shotgun (WGS) entry which is preliminary data.</text>
</comment>
<dbReference type="EMBL" id="RYVC01000011">
    <property type="protein sequence ID" value="RYQ46143.1"/>
    <property type="molecule type" value="Genomic_DNA"/>
</dbReference>
<proteinExistence type="predicted"/>
<organism evidence="1 3">
    <name type="scientific">Bifidobacterium pseudolongum subsp. globosum</name>
    <dbReference type="NCBI Taxonomy" id="1690"/>
    <lineage>
        <taxon>Bacteria</taxon>
        <taxon>Bacillati</taxon>
        <taxon>Actinomycetota</taxon>
        <taxon>Actinomycetes</taxon>
        <taxon>Bifidobacteriales</taxon>
        <taxon>Bifidobacteriaceae</taxon>
        <taxon>Bifidobacterium</taxon>
    </lineage>
</organism>
<name>A0A2N3QZ56_9BIFI</name>
<evidence type="ECO:0000313" key="1">
    <source>
        <dbReference type="EMBL" id="PKU98692.1"/>
    </source>
</evidence>
<evidence type="ECO:0000313" key="2">
    <source>
        <dbReference type="EMBL" id="RYQ46143.1"/>
    </source>
</evidence>
<dbReference type="AlphaFoldDB" id="A0A2N3QZ56"/>
<reference evidence="1 3" key="1">
    <citation type="submission" date="2017-10" db="EMBL/GenBank/DDBJ databases">
        <title>Bifidobacterium genomics.</title>
        <authorList>
            <person name="Lugli G.A."/>
            <person name="Milani C."/>
            <person name="Mancabelli L."/>
        </authorList>
    </citation>
    <scope>NUCLEOTIDE SEQUENCE [LARGE SCALE GENOMIC DNA]</scope>
    <source>
        <strain evidence="1 3">1744B</strain>
    </source>
</reference>
<evidence type="ECO:0000313" key="3">
    <source>
        <dbReference type="Proteomes" id="UP000233783"/>
    </source>
</evidence>
<sequence>MFGPENVGQGAYIPVATTSLIGQRCNNQSDTDGGVCL</sequence>